<reference evidence="7 8" key="1">
    <citation type="submission" date="2024-04" db="EMBL/GenBank/DDBJ databases">
        <authorList>
            <person name="Rising A."/>
            <person name="Reimegard J."/>
            <person name="Sonavane S."/>
            <person name="Akerstrom W."/>
            <person name="Nylinder S."/>
            <person name="Hedman E."/>
            <person name="Kallberg Y."/>
        </authorList>
    </citation>
    <scope>NUCLEOTIDE SEQUENCE [LARGE SCALE GENOMIC DNA]</scope>
</reference>
<gene>
    <name evidence="7" type="ORF">LARSCL_LOCUS20410</name>
</gene>
<evidence type="ECO:0000256" key="5">
    <source>
        <dbReference type="SAM" id="MobiDB-lite"/>
    </source>
</evidence>
<feature type="region of interest" description="Disordered" evidence="5">
    <location>
        <begin position="418"/>
        <end position="504"/>
    </location>
</feature>
<dbReference type="InterPro" id="IPR009071">
    <property type="entry name" value="HMG_box_dom"/>
</dbReference>
<feature type="DNA-binding region" description="HMG box" evidence="4">
    <location>
        <begin position="274"/>
        <end position="342"/>
    </location>
</feature>
<dbReference type="GO" id="GO:0031490">
    <property type="term" value="F:chromatin DNA binding"/>
    <property type="evidence" value="ECO:0007669"/>
    <property type="project" value="TreeGrafter"/>
</dbReference>
<feature type="region of interest" description="Disordered" evidence="5">
    <location>
        <begin position="194"/>
        <end position="278"/>
    </location>
</feature>
<evidence type="ECO:0000256" key="1">
    <source>
        <dbReference type="ARBA" id="ARBA00004123"/>
    </source>
</evidence>
<dbReference type="InterPro" id="IPR036910">
    <property type="entry name" value="HMG_box_dom_sf"/>
</dbReference>
<feature type="compositionally biased region" description="Polar residues" evidence="5">
    <location>
        <begin position="418"/>
        <end position="430"/>
    </location>
</feature>
<feature type="region of interest" description="Disordered" evidence="5">
    <location>
        <begin position="101"/>
        <end position="125"/>
    </location>
</feature>
<dbReference type="CDD" id="cd21995">
    <property type="entry name" value="HMG-box_TOX-like"/>
    <property type="match status" value="1"/>
</dbReference>
<evidence type="ECO:0000256" key="2">
    <source>
        <dbReference type="ARBA" id="ARBA00023125"/>
    </source>
</evidence>
<protein>
    <recommendedName>
        <fullName evidence="6">HMG box domain-containing protein</fullName>
    </recommendedName>
</protein>
<dbReference type="Pfam" id="PF00505">
    <property type="entry name" value="HMG_box"/>
    <property type="match status" value="1"/>
</dbReference>
<keyword evidence="2 4" id="KW-0238">DNA-binding</keyword>
<feature type="compositionally biased region" description="Low complexity" evidence="5">
    <location>
        <begin position="360"/>
        <end position="379"/>
    </location>
</feature>
<dbReference type="AlphaFoldDB" id="A0AAV2BP12"/>
<comment type="caution">
    <text evidence="7">The sequence shown here is derived from an EMBL/GenBank/DDBJ whole genome shotgun (WGS) entry which is preliminary data.</text>
</comment>
<dbReference type="FunFam" id="1.10.30.10:FF:000005">
    <property type="entry name" value="TOX high mobility group box family member 3"/>
    <property type="match status" value="1"/>
</dbReference>
<dbReference type="PANTHER" id="PTHR45781:SF1">
    <property type="entry name" value="HMG BOX DOMAIN-CONTAINING PROTEIN"/>
    <property type="match status" value="1"/>
</dbReference>
<proteinExistence type="predicted"/>
<accession>A0AAV2BP12</accession>
<feature type="compositionally biased region" description="Basic residues" evidence="5">
    <location>
        <begin position="256"/>
        <end position="269"/>
    </location>
</feature>
<evidence type="ECO:0000313" key="7">
    <source>
        <dbReference type="EMBL" id="CAL1297632.1"/>
    </source>
</evidence>
<evidence type="ECO:0000259" key="6">
    <source>
        <dbReference type="PROSITE" id="PS50118"/>
    </source>
</evidence>
<dbReference type="Proteomes" id="UP001497382">
    <property type="component" value="Unassembled WGS sequence"/>
</dbReference>
<feature type="compositionally biased region" description="Polar residues" evidence="5">
    <location>
        <begin position="479"/>
        <end position="504"/>
    </location>
</feature>
<sequence>MSVDQTFHTPSFGDEEFEIPPLTYAPTAAASRCSGQGVFGNQVPVEYLKRKLSCDQIYVYLPRQEENYSDCSVYNEHSLSHLRPPESHHQQQQGYIVHSNSSPQGHIMNNNQFHNGPPQQQSRGPQDMYQNMMNTHSLGMQMQYDNHSGYSDAPLQQGSHQSMQMTLMHHQQQQQPNHVMGPPQQQMYNTMNQSQMSSQLGMQMGMQQQSGSPGSNHNSPGVESSEDSDDSTPLAQLIGAKKLLTPEPVDTTVPKVTKKPKAQKKKKKRDPNEPQKPVSAYALFFRDTQAAIKGQTPNASFGEVSKIVASMWDSLDADRKNSYKKKTETAKKEYLKALAAYRANLVSKAAVDQSDSMYGNNNALNSSPSSNHSPNSSPPGRMMSMPKQPSPVLTSVVDSMQPVTNSINMHPQNQQVWPMQSPQHLTNTSPPHVMQGGNGMMGMQQQQLPPQQQQQQQPQQQSMQQPHMSPPQMGMMNRAQVQQMPGNSPQMCNSASNSPSYNQNMTTVNPGGNQGNMGSVEMSSYPTCLRNGCSNPAIDSPDWDREYCSSECVVSHCKDVFATWVAQRQATANPYSTVK</sequence>
<name>A0AAV2BP12_9ARAC</name>
<dbReference type="SMART" id="SM00398">
    <property type="entry name" value="HMG"/>
    <property type="match status" value="1"/>
</dbReference>
<evidence type="ECO:0000256" key="4">
    <source>
        <dbReference type="PROSITE-ProRule" id="PRU00267"/>
    </source>
</evidence>
<dbReference type="GO" id="GO:0005634">
    <property type="term" value="C:nucleus"/>
    <property type="evidence" value="ECO:0007669"/>
    <property type="project" value="UniProtKB-SubCell"/>
</dbReference>
<dbReference type="PANTHER" id="PTHR45781">
    <property type="entry name" value="AGAP000281-PA"/>
    <property type="match status" value="1"/>
</dbReference>
<dbReference type="Gene3D" id="1.10.30.10">
    <property type="entry name" value="High mobility group box domain"/>
    <property type="match status" value="1"/>
</dbReference>
<feature type="compositionally biased region" description="Low complexity" evidence="5">
    <location>
        <begin position="441"/>
        <end position="476"/>
    </location>
</feature>
<dbReference type="PRINTS" id="PR00886">
    <property type="entry name" value="HIGHMOBLTY12"/>
</dbReference>
<dbReference type="SUPFAM" id="SSF47095">
    <property type="entry name" value="HMG-box"/>
    <property type="match status" value="1"/>
</dbReference>
<evidence type="ECO:0000313" key="8">
    <source>
        <dbReference type="Proteomes" id="UP001497382"/>
    </source>
</evidence>
<dbReference type="GO" id="GO:0006357">
    <property type="term" value="P:regulation of transcription by RNA polymerase II"/>
    <property type="evidence" value="ECO:0007669"/>
    <property type="project" value="TreeGrafter"/>
</dbReference>
<feature type="compositionally biased region" description="Low complexity" evidence="5">
    <location>
        <begin position="245"/>
        <end position="255"/>
    </location>
</feature>
<organism evidence="7 8">
    <name type="scientific">Larinioides sclopetarius</name>
    <dbReference type="NCBI Taxonomy" id="280406"/>
    <lineage>
        <taxon>Eukaryota</taxon>
        <taxon>Metazoa</taxon>
        <taxon>Ecdysozoa</taxon>
        <taxon>Arthropoda</taxon>
        <taxon>Chelicerata</taxon>
        <taxon>Arachnida</taxon>
        <taxon>Araneae</taxon>
        <taxon>Araneomorphae</taxon>
        <taxon>Entelegynae</taxon>
        <taxon>Araneoidea</taxon>
        <taxon>Araneidae</taxon>
        <taxon>Larinioides</taxon>
    </lineage>
</organism>
<keyword evidence="8" id="KW-1185">Reference proteome</keyword>
<dbReference type="PROSITE" id="PS50118">
    <property type="entry name" value="HMG_BOX_2"/>
    <property type="match status" value="1"/>
</dbReference>
<keyword evidence="3 4" id="KW-0539">Nucleus</keyword>
<dbReference type="InterPro" id="IPR051365">
    <property type="entry name" value="TOX_HMG-box_domain"/>
</dbReference>
<comment type="subcellular location">
    <subcellularLocation>
        <location evidence="1">Nucleus</location>
    </subcellularLocation>
</comment>
<feature type="compositionally biased region" description="Low complexity" evidence="5">
    <location>
        <begin position="194"/>
        <end position="221"/>
    </location>
</feature>
<evidence type="ECO:0000256" key="3">
    <source>
        <dbReference type="ARBA" id="ARBA00023242"/>
    </source>
</evidence>
<feature type="region of interest" description="Disordered" evidence="5">
    <location>
        <begin position="357"/>
        <end position="393"/>
    </location>
</feature>
<dbReference type="EMBL" id="CAXIEN010000432">
    <property type="protein sequence ID" value="CAL1297632.1"/>
    <property type="molecule type" value="Genomic_DNA"/>
</dbReference>
<feature type="domain" description="HMG box" evidence="6">
    <location>
        <begin position="274"/>
        <end position="342"/>
    </location>
</feature>